<proteinExistence type="predicted"/>
<accession>A0A9W9GMJ4</accession>
<dbReference type="PANTHER" id="PTHR47843:SF3">
    <property type="entry name" value="BTB DOMAIN-CONTAINING PROTEIN"/>
    <property type="match status" value="1"/>
</dbReference>
<keyword evidence="2" id="KW-1185">Reference proteome</keyword>
<dbReference type="PANTHER" id="PTHR47843">
    <property type="entry name" value="BTB DOMAIN-CONTAINING PROTEIN-RELATED"/>
    <property type="match status" value="1"/>
</dbReference>
<name>A0A9W9GMJ4_9EURO</name>
<reference evidence="1" key="2">
    <citation type="journal article" date="2023" name="IMA Fungus">
        <title>Comparative genomic study of the Penicillium genus elucidates a diverse pangenome and 15 lateral gene transfer events.</title>
        <authorList>
            <person name="Petersen C."/>
            <person name="Sorensen T."/>
            <person name="Nielsen M.R."/>
            <person name="Sondergaard T.E."/>
            <person name="Sorensen J.L."/>
            <person name="Fitzpatrick D.A."/>
            <person name="Frisvad J.C."/>
            <person name="Nielsen K.L."/>
        </authorList>
    </citation>
    <scope>NUCLEOTIDE SEQUENCE</scope>
    <source>
        <strain evidence="1">IBT 21472</strain>
    </source>
</reference>
<dbReference type="EMBL" id="JAPZBO010000003">
    <property type="protein sequence ID" value="KAJ5320727.1"/>
    <property type="molecule type" value="Genomic_DNA"/>
</dbReference>
<dbReference type="InterPro" id="IPR011333">
    <property type="entry name" value="SKP1/BTB/POZ_sf"/>
</dbReference>
<comment type="caution">
    <text evidence="1">The sequence shown here is derived from an EMBL/GenBank/DDBJ whole genome shotgun (WGS) entry which is preliminary data.</text>
</comment>
<dbReference type="Gene3D" id="3.30.710.10">
    <property type="entry name" value="Potassium Channel Kv1.1, Chain A"/>
    <property type="match status" value="1"/>
</dbReference>
<dbReference type="InterPro" id="IPR000210">
    <property type="entry name" value="BTB/POZ_dom"/>
</dbReference>
<dbReference type="AlphaFoldDB" id="A0A9W9GMJ4"/>
<gene>
    <name evidence="1" type="ORF">N7476_003729</name>
</gene>
<evidence type="ECO:0000313" key="1">
    <source>
        <dbReference type="EMBL" id="KAJ5320727.1"/>
    </source>
</evidence>
<dbReference type="Proteomes" id="UP001147746">
    <property type="component" value="Unassembled WGS sequence"/>
</dbReference>
<reference evidence="1" key="1">
    <citation type="submission" date="2022-12" db="EMBL/GenBank/DDBJ databases">
        <authorList>
            <person name="Petersen C."/>
        </authorList>
    </citation>
    <scope>NUCLEOTIDE SEQUENCE</scope>
    <source>
        <strain evidence="1">IBT 21472</strain>
    </source>
</reference>
<protein>
    <submittedName>
        <fullName evidence="1">Uncharacterized protein</fullName>
    </submittedName>
</protein>
<dbReference type="Pfam" id="PF00651">
    <property type="entry name" value="BTB"/>
    <property type="match status" value="1"/>
</dbReference>
<dbReference type="SUPFAM" id="SSF54695">
    <property type="entry name" value="POZ domain"/>
    <property type="match status" value="1"/>
</dbReference>
<dbReference type="CDD" id="cd18186">
    <property type="entry name" value="BTB_POZ_ZBTB_KLHL-like"/>
    <property type="match status" value="1"/>
</dbReference>
<sequence length="136" mass="15398">MRSKLVESDLSGGVIKIDVGVSKVPFDVHLELLCACSPYFESLFQQRFKQALSDEVLCFPDDDPPVFAQLILWMYRGNDSLETLKELCDNGLHRKDRRLADGPYESRNCQIYLFSYLASVPTALPRSGYMGAKVNQ</sequence>
<dbReference type="PROSITE" id="PS50097">
    <property type="entry name" value="BTB"/>
    <property type="match status" value="1"/>
</dbReference>
<organism evidence="1 2">
    <name type="scientific">Penicillium atrosanguineum</name>
    <dbReference type="NCBI Taxonomy" id="1132637"/>
    <lineage>
        <taxon>Eukaryota</taxon>
        <taxon>Fungi</taxon>
        <taxon>Dikarya</taxon>
        <taxon>Ascomycota</taxon>
        <taxon>Pezizomycotina</taxon>
        <taxon>Eurotiomycetes</taxon>
        <taxon>Eurotiomycetidae</taxon>
        <taxon>Eurotiales</taxon>
        <taxon>Aspergillaceae</taxon>
        <taxon>Penicillium</taxon>
    </lineage>
</organism>
<evidence type="ECO:0000313" key="2">
    <source>
        <dbReference type="Proteomes" id="UP001147746"/>
    </source>
</evidence>